<evidence type="ECO:0000313" key="2">
    <source>
        <dbReference type="EMBL" id="SPQ25927.1"/>
    </source>
</evidence>
<evidence type="ECO:0000313" key="3">
    <source>
        <dbReference type="Proteomes" id="UP000289323"/>
    </source>
</evidence>
<name>A0A3S4ATU5_9PEZI</name>
<reference evidence="2 3" key="1">
    <citation type="submission" date="2018-04" db="EMBL/GenBank/DDBJ databases">
        <authorList>
            <person name="Huttner S."/>
            <person name="Dainat J."/>
        </authorList>
    </citation>
    <scope>NUCLEOTIDE SEQUENCE [LARGE SCALE GENOMIC DNA]</scope>
</reference>
<feature type="region of interest" description="Disordered" evidence="1">
    <location>
        <begin position="24"/>
        <end position="60"/>
    </location>
</feature>
<feature type="compositionally biased region" description="Low complexity" evidence="1">
    <location>
        <begin position="24"/>
        <end position="39"/>
    </location>
</feature>
<dbReference type="Proteomes" id="UP000289323">
    <property type="component" value="Unassembled WGS sequence"/>
</dbReference>
<protein>
    <submittedName>
        <fullName evidence="2">8b21c9bf-edfa-4e67-ac8d-3238b4fd5161</fullName>
    </submittedName>
</protein>
<accession>A0A3S4ATU5</accession>
<proteinExistence type="predicted"/>
<organism evidence="2 3">
    <name type="scientific">Thermothielavioides terrestris</name>
    <dbReference type="NCBI Taxonomy" id="2587410"/>
    <lineage>
        <taxon>Eukaryota</taxon>
        <taxon>Fungi</taxon>
        <taxon>Dikarya</taxon>
        <taxon>Ascomycota</taxon>
        <taxon>Pezizomycotina</taxon>
        <taxon>Sordariomycetes</taxon>
        <taxon>Sordariomycetidae</taxon>
        <taxon>Sordariales</taxon>
        <taxon>Chaetomiaceae</taxon>
        <taxon>Thermothielavioides</taxon>
    </lineage>
</organism>
<sequence length="88" mass="9108">MFLILSFEDCQPAAWSVPKASASTITSSSTPLSAAPQSSHSVTMLGGASAGNGDDAADAAGDDAREFVEDDGSGRFQKLCKDRCWPPL</sequence>
<evidence type="ECO:0000256" key="1">
    <source>
        <dbReference type="SAM" id="MobiDB-lite"/>
    </source>
</evidence>
<dbReference type="EMBL" id="OUUZ01000015">
    <property type="protein sequence ID" value="SPQ25927.1"/>
    <property type="molecule type" value="Genomic_DNA"/>
</dbReference>
<dbReference type="AlphaFoldDB" id="A0A3S4ATU5"/>
<gene>
    <name evidence="2" type="ORF">TT172_LOCUS8346</name>
</gene>